<evidence type="ECO:0000259" key="1">
    <source>
        <dbReference type="Pfam" id="PF07659"/>
    </source>
</evidence>
<protein>
    <recommendedName>
        <fullName evidence="1">Nucleotide modification associated domain-containing protein</fullName>
    </recommendedName>
</protein>
<dbReference type="RefSeq" id="YP_010111478.1">
    <property type="nucleotide sequence ID" value="NC_055881.1"/>
</dbReference>
<name>A0A7M1S1T1_9CAUD</name>
<dbReference type="Pfam" id="PF07659">
    <property type="entry name" value="DUF1599"/>
    <property type="match status" value="1"/>
</dbReference>
<evidence type="ECO:0000313" key="2">
    <source>
        <dbReference type="EMBL" id="QOR59320.1"/>
    </source>
</evidence>
<accession>A0A7M1S1T1</accession>
<dbReference type="EMBL" id="MT774388">
    <property type="protein sequence ID" value="QOR59320.1"/>
    <property type="molecule type" value="Genomic_DNA"/>
</dbReference>
<dbReference type="InterPro" id="IPR011630">
    <property type="entry name" value="DUF1599"/>
</dbReference>
<dbReference type="KEGG" id="vg:65129866"/>
<dbReference type="GeneID" id="65129866"/>
<proteinExistence type="predicted"/>
<organism evidence="2 3">
    <name type="scientific">uncultured phage cr112_1</name>
    <dbReference type="NCBI Taxonomy" id="2772072"/>
    <lineage>
        <taxon>Viruses</taxon>
        <taxon>Duplodnaviria</taxon>
        <taxon>Heunggongvirae</taxon>
        <taxon>Uroviricota</taxon>
        <taxon>Caudoviricetes</taxon>
        <taxon>Crassvirales</taxon>
        <taxon>Steigviridae</taxon>
        <taxon>Asinivirinae</taxon>
        <taxon>Kehishuvirus</taxon>
        <taxon>Kehishuvirus splanchnicus</taxon>
    </lineage>
</organism>
<dbReference type="Proteomes" id="UP000593627">
    <property type="component" value="Segment"/>
</dbReference>
<reference evidence="2 3" key="1">
    <citation type="submission" date="2020-07" db="EMBL/GenBank/DDBJ databases">
        <title>Taxonomic proposal: Crassvirales, a new order of highly abundant and diverse bacterial viruses.</title>
        <authorList>
            <person name="Shkoporov A.N."/>
            <person name="Stockdale S.R."/>
            <person name="Guerin E."/>
            <person name="Ross R.P."/>
            <person name="Hill C."/>
        </authorList>
    </citation>
    <scope>NUCLEOTIDE SEQUENCE [LARGE SCALE GENOMIC DNA]</scope>
</reference>
<evidence type="ECO:0000313" key="3">
    <source>
        <dbReference type="Proteomes" id="UP000593627"/>
    </source>
</evidence>
<keyword evidence="3" id="KW-1185">Reference proteome</keyword>
<feature type="domain" description="Nucleotide modification associated" evidence="1">
    <location>
        <begin position="71"/>
        <end position="134"/>
    </location>
</feature>
<sequence>MEMEVNPEYLKVLGKLENVWEHKQAELGIYKKDLDEAMYAIRQLGSRPVLPEEAAQFKEVVKGMISTYIRKNHDYGNSFEVSMNEEGLAAARIRLGDKWLRFKQLSKGKEALVKDESIRDTLLDMANYAIMTVMWIDNQDKVCKV</sequence>